<keyword evidence="3 4" id="KW-0694">RNA-binding</keyword>
<keyword evidence="1" id="KW-0597">Phosphoprotein</keyword>
<dbReference type="GO" id="GO:0003723">
    <property type="term" value="F:RNA binding"/>
    <property type="evidence" value="ECO:0007669"/>
    <property type="project" value="UniProtKB-UniRule"/>
</dbReference>
<feature type="domain" description="RRM" evidence="6">
    <location>
        <begin position="66"/>
        <end position="140"/>
    </location>
</feature>
<dbReference type="InterPro" id="IPR034797">
    <property type="entry name" value="PTBPH3_RRM3"/>
</dbReference>
<dbReference type="InterPro" id="IPR021790">
    <property type="entry name" value="PTBP1-like_RRM2"/>
</dbReference>
<dbReference type="SMART" id="SM00360">
    <property type="entry name" value="RRM"/>
    <property type="match status" value="4"/>
</dbReference>
<evidence type="ECO:0000256" key="1">
    <source>
        <dbReference type="ARBA" id="ARBA00022553"/>
    </source>
</evidence>
<evidence type="ECO:0000256" key="3">
    <source>
        <dbReference type="ARBA" id="ARBA00022884"/>
    </source>
</evidence>
<dbReference type="Pfam" id="PF00076">
    <property type="entry name" value="RRM_1"/>
    <property type="match status" value="1"/>
</dbReference>
<organism evidence="7 8">
    <name type="scientific">Lupinus angustifolius</name>
    <name type="common">Narrow-leaved blue lupine</name>
    <dbReference type="NCBI Taxonomy" id="3871"/>
    <lineage>
        <taxon>Eukaryota</taxon>
        <taxon>Viridiplantae</taxon>
        <taxon>Streptophyta</taxon>
        <taxon>Embryophyta</taxon>
        <taxon>Tracheophyta</taxon>
        <taxon>Spermatophyta</taxon>
        <taxon>Magnoliopsida</taxon>
        <taxon>eudicotyledons</taxon>
        <taxon>Gunneridae</taxon>
        <taxon>Pentapetalae</taxon>
        <taxon>rosids</taxon>
        <taxon>fabids</taxon>
        <taxon>Fabales</taxon>
        <taxon>Fabaceae</taxon>
        <taxon>Papilionoideae</taxon>
        <taxon>50 kb inversion clade</taxon>
        <taxon>genistoids sensu lato</taxon>
        <taxon>core genistoids</taxon>
        <taxon>Genisteae</taxon>
        <taxon>Lupinus</taxon>
    </lineage>
</organism>
<gene>
    <name evidence="7" type="ORF">TanjilG_13570</name>
</gene>
<keyword evidence="8" id="KW-1185">Reference proteome</keyword>
<evidence type="ECO:0000313" key="7">
    <source>
        <dbReference type="EMBL" id="OIV89901.1"/>
    </source>
</evidence>
<dbReference type="InterPro" id="IPR012677">
    <property type="entry name" value="Nucleotide-bd_a/b_plait_sf"/>
</dbReference>
<dbReference type="Pfam" id="PF13893">
    <property type="entry name" value="RRM_5"/>
    <property type="match status" value="2"/>
</dbReference>
<dbReference type="Proteomes" id="UP000188354">
    <property type="component" value="Unassembled WGS sequence"/>
</dbReference>
<dbReference type="Pfam" id="PF11835">
    <property type="entry name" value="RRM_8"/>
    <property type="match status" value="1"/>
</dbReference>
<reference evidence="7 8" key="1">
    <citation type="journal article" date="2017" name="Plant Biotechnol. J.">
        <title>A comprehensive draft genome sequence for lupin (Lupinus angustifolius), an emerging health food: insights into plant-microbe interactions and legume evolution.</title>
        <authorList>
            <person name="Hane J.K."/>
            <person name="Ming Y."/>
            <person name="Kamphuis L.G."/>
            <person name="Nelson M.N."/>
            <person name="Garg G."/>
            <person name="Atkins C.A."/>
            <person name="Bayer P.E."/>
            <person name="Bravo A."/>
            <person name="Bringans S."/>
            <person name="Cannon S."/>
            <person name="Edwards D."/>
            <person name="Foley R."/>
            <person name="Gao L.L."/>
            <person name="Harrison M.J."/>
            <person name="Huang W."/>
            <person name="Hurgobin B."/>
            <person name="Li S."/>
            <person name="Liu C.W."/>
            <person name="McGrath A."/>
            <person name="Morahan G."/>
            <person name="Murray J."/>
            <person name="Weller J."/>
            <person name="Jian J."/>
            <person name="Singh K.B."/>
        </authorList>
    </citation>
    <scope>NUCLEOTIDE SEQUENCE [LARGE SCALE GENOMIC DNA]</scope>
    <source>
        <strain evidence="8">cv. Tanjil</strain>
        <tissue evidence="7">Whole plant</tissue>
    </source>
</reference>
<evidence type="ECO:0000259" key="6">
    <source>
        <dbReference type="PROSITE" id="PS50102"/>
    </source>
</evidence>
<dbReference type="InterPro" id="IPR000504">
    <property type="entry name" value="RRM_dom"/>
</dbReference>
<dbReference type="NCBIfam" id="TIGR01649">
    <property type="entry name" value="hnRNP-L_PTB"/>
    <property type="match status" value="1"/>
</dbReference>
<keyword evidence="2" id="KW-0677">Repeat</keyword>
<dbReference type="InterPro" id="IPR035979">
    <property type="entry name" value="RBD_domain_sf"/>
</dbReference>
<name>A0A1J7FPF6_LUPAN</name>
<evidence type="ECO:0000256" key="4">
    <source>
        <dbReference type="PROSITE-ProRule" id="PRU00176"/>
    </source>
</evidence>
<dbReference type="InterPro" id="IPR006536">
    <property type="entry name" value="HnRNP-L/PTB"/>
</dbReference>
<protein>
    <recommendedName>
        <fullName evidence="6">RRM domain-containing protein</fullName>
    </recommendedName>
</protein>
<dbReference type="AlphaFoldDB" id="A0A1J7FPF6"/>
<sequence length="520" mass="58084">MPAGMCLGLLRNGCAWPEKRWAAKNRGAQTCEGDRKHNRGEQTCKGSLILKYHCDWPEKRSDGCYWNSRVEEVESESASNDLIQLFQPFGVITKLVMLRAKNQALLQMQDISSAVNALQYYANVQPSIRGRNVYVQFSSHQELTTMDQNQGREDEPNRILLVTVHHMMYPITVDVLHQVFSPHGYVEKIVTFQKPAGFQALIQYQSRQSAVTARTTLQARNIYDGCCQLEIQFSNLDELQVHYNNDRSRDFTNPNLPTEQKGRPSQAGYGDGGSMYGVQGSGARGGGLHFNLEVMSSNPESKLFACEMANAAAIAAAFGGGLPPGITGTNDRCTVLVSNLNPDRIDEDKLFNLFSIYGNIVRIKLLRNKPDHALIQMGDGFQAELAVHFLKGAMLFGKQLEVNFSKYANIIQGPDTHEYVNSNLNRFNRNAAKNYRYCCSPTKMIHLSTLPQDITEEDIINLVEDHGTIVNSKVFEMNGKKQALVLFDTEEQATEALVCKHASSLAGSIVRISFSQLQNI</sequence>
<dbReference type="STRING" id="3871.A0A1J7FPF6"/>
<dbReference type="PROSITE" id="PS50102">
    <property type="entry name" value="RRM"/>
    <property type="match status" value="3"/>
</dbReference>
<dbReference type="OMA" id="NMIYPVT"/>
<evidence type="ECO:0000256" key="2">
    <source>
        <dbReference type="ARBA" id="ARBA00022737"/>
    </source>
</evidence>
<proteinExistence type="predicted"/>
<dbReference type="GO" id="GO:0006397">
    <property type="term" value="P:mRNA processing"/>
    <property type="evidence" value="ECO:0007669"/>
    <property type="project" value="InterPro"/>
</dbReference>
<dbReference type="PANTHER" id="PTHR15592">
    <property type="entry name" value="MATRIN 3/NUCLEAR PROTEIN 220-RELATED"/>
    <property type="match status" value="1"/>
</dbReference>
<dbReference type="SUPFAM" id="SSF54928">
    <property type="entry name" value="RNA-binding domain, RBD"/>
    <property type="match status" value="3"/>
</dbReference>
<feature type="domain" description="RRM" evidence="6">
    <location>
        <begin position="333"/>
        <end position="407"/>
    </location>
</feature>
<accession>A0A1J7FPF6</accession>
<feature type="region of interest" description="Disordered" evidence="5">
    <location>
        <begin position="246"/>
        <end position="272"/>
    </location>
</feature>
<evidence type="ECO:0000256" key="5">
    <source>
        <dbReference type="SAM" id="MobiDB-lite"/>
    </source>
</evidence>
<dbReference type="EMBL" id="KV862217">
    <property type="protein sequence ID" value="OIV89901.1"/>
    <property type="molecule type" value="Genomic_DNA"/>
</dbReference>
<dbReference type="CDD" id="cd12426">
    <property type="entry name" value="RRM4_PTBPH3"/>
    <property type="match status" value="1"/>
</dbReference>
<dbReference type="GO" id="GO:0005634">
    <property type="term" value="C:nucleus"/>
    <property type="evidence" value="ECO:0007669"/>
    <property type="project" value="InterPro"/>
</dbReference>
<dbReference type="Gramene" id="OIV89901">
    <property type="protein sequence ID" value="OIV89901"/>
    <property type="gene ID" value="TanjilG_13570"/>
</dbReference>
<dbReference type="CDD" id="cd12698">
    <property type="entry name" value="RRM3_PTBPH3"/>
    <property type="match status" value="1"/>
</dbReference>
<evidence type="ECO:0000313" key="8">
    <source>
        <dbReference type="Proteomes" id="UP000188354"/>
    </source>
</evidence>
<feature type="domain" description="RRM" evidence="6">
    <location>
        <begin position="443"/>
        <end position="517"/>
    </location>
</feature>
<dbReference type="Gene3D" id="3.30.70.330">
    <property type="match status" value="4"/>
</dbReference>